<evidence type="ECO:0000256" key="1">
    <source>
        <dbReference type="SAM" id="MobiDB-lite"/>
    </source>
</evidence>
<feature type="compositionally biased region" description="Basic and acidic residues" evidence="1">
    <location>
        <begin position="175"/>
        <end position="185"/>
    </location>
</feature>
<feature type="compositionally biased region" description="Low complexity" evidence="1">
    <location>
        <begin position="83"/>
        <end position="100"/>
    </location>
</feature>
<organism evidence="2 3">
    <name type="scientific">Actinoplanes lutulentus</name>
    <dbReference type="NCBI Taxonomy" id="1287878"/>
    <lineage>
        <taxon>Bacteria</taxon>
        <taxon>Bacillati</taxon>
        <taxon>Actinomycetota</taxon>
        <taxon>Actinomycetes</taxon>
        <taxon>Micromonosporales</taxon>
        <taxon>Micromonosporaceae</taxon>
        <taxon>Actinoplanes</taxon>
    </lineage>
</organism>
<protein>
    <submittedName>
        <fullName evidence="2">Uncharacterized protein</fullName>
    </submittedName>
</protein>
<feature type="compositionally biased region" description="Basic and acidic residues" evidence="1">
    <location>
        <begin position="140"/>
        <end position="161"/>
    </location>
</feature>
<feature type="region of interest" description="Disordered" evidence="1">
    <location>
        <begin position="66"/>
        <end position="240"/>
    </location>
</feature>
<proteinExistence type="predicted"/>
<dbReference type="EMBL" id="QLMJ01000010">
    <property type="protein sequence ID" value="RAK35477.1"/>
    <property type="molecule type" value="Genomic_DNA"/>
</dbReference>
<evidence type="ECO:0000313" key="2">
    <source>
        <dbReference type="EMBL" id="RAK35477.1"/>
    </source>
</evidence>
<evidence type="ECO:0000313" key="3">
    <source>
        <dbReference type="Proteomes" id="UP000249341"/>
    </source>
</evidence>
<accession>A0A327ZEY5</accession>
<sequence length="240" mass="25200">MPWSRGPDVHAPALPAAGPGAPKPKPPHRHSPPAAVPQRSARRRLPPVAGCRRLPVAAACRLPPLAAARPPHGATASRPHSPPLADVRPPAAARVSPPLADARRRLPPAFAAACRCSPAGRRPLAAVGRPPLSASQGDPPKADTERPQHRPRVELGSEPHPKSTHTPRFVCRVDFGFDMRLDSTRTGDGTRGVLPLAPPSEVKPGPWTSRSSNRSSDSGSVSGLRLVDASCRPGRSSQPS</sequence>
<dbReference type="AlphaFoldDB" id="A0A327ZEY5"/>
<name>A0A327ZEY5_9ACTN</name>
<feature type="region of interest" description="Disordered" evidence="1">
    <location>
        <begin position="1"/>
        <end position="48"/>
    </location>
</feature>
<keyword evidence="3" id="KW-1185">Reference proteome</keyword>
<feature type="compositionally biased region" description="Low complexity" evidence="1">
    <location>
        <begin position="107"/>
        <end position="116"/>
    </location>
</feature>
<reference evidence="2 3" key="1">
    <citation type="submission" date="2018-06" db="EMBL/GenBank/DDBJ databases">
        <title>Genomic Encyclopedia of Type Strains, Phase III (KMG-III): the genomes of soil and plant-associated and newly described type strains.</title>
        <authorList>
            <person name="Whitman W."/>
        </authorList>
    </citation>
    <scope>NUCLEOTIDE SEQUENCE [LARGE SCALE GENOMIC DNA]</scope>
    <source>
        <strain evidence="2 3">CGMCC 4.7090</strain>
    </source>
</reference>
<dbReference type="Proteomes" id="UP000249341">
    <property type="component" value="Unassembled WGS sequence"/>
</dbReference>
<gene>
    <name evidence="2" type="ORF">B0I29_110233</name>
</gene>
<comment type="caution">
    <text evidence="2">The sequence shown here is derived from an EMBL/GenBank/DDBJ whole genome shotgun (WGS) entry which is preliminary data.</text>
</comment>
<feature type="compositionally biased region" description="Low complexity" evidence="1">
    <location>
        <begin position="209"/>
        <end position="227"/>
    </location>
</feature>
<feature type="compositionally biased region" description="Low complexity" evidence="1">
    <location>
        <begin position="11"/>
        <end position="20"/>
    </location>
</feature>